<dbReference type="EMBL" id="BMQB01000003">
    <property type="protein sequence ID" value="GGJ87265.1"/>
    <property type="molecule type" value="Genomic_DNA"/>
</dbReference>
<feature type="compositionally biased region" description="Basic and acidic residues" evidence="1">
    <location>
        <begin position="196"/>
        <end position="208"/>
    </location>
</feature>
<dbReference type="CDD" id="cd07812">
    <property type="entry name" value="SRPBCC"/>
    <property type="match status" value="1"/>
</dbReference>
<feature type="compositionally biased region" description="Low complexity" evidence="1">
    <location>
        <begin position="162"/>
        <end position="183"/>
    </location>
</feature>
<accession>A0A8J3B679</accession>
<dbReference type="AlphaFoldDB" id="A0A8J3B679"/>
<evidence type="ECO:0000256" key="1">
    <source>
        <dbReference type="SAM" id="MobiDB-lite"/>
    </source>
</evidence>
<proteinExistence type="predicted"/>
<reference evidence="2" key="1">
    <citation type="journal article" date="2014" name="Int. J. Syst. Evol. Microbiol.">
        <title>Complete genome sequence of Corynebacterium casei LMG S-19264T (=DSM 44701T), isolated from a smear-ripened cheese.</title>
        <authorList>
            <consortium name="US DOE Joint Genome Institute (JGI-PGF)"/>
            <person name="Walter F."/>
            <person name="Albersmeier A."/>
            <person name="Kalinowski J."/>
            <person name="Ruckert C."/>
        </authorList>
    </citation>
    <scope>NUCLEOTIDE SEQUENCE</scope>
    <source>
        <strain evidence="2">JCM 3090</strain>
    </source>
</reference>
<comment type="caution">
    <text evidence="2">The sequence shown here is derived from an EMBL/GenBank/DDBJ whole genome shotgun (WGS) entry which is preliminary data.</text>
</comment>
<protein>
    <recommendedName>
        <fullName evidence="4">Polyketide cyclase</fullName>
    </recommendedName>
</protein>
<sequence>MAARHSSRAVGYLHGVAITRRVIDAPAERVYAVLADGWTYSDWVVGTAHIRDVDPHWPGPGARIHHKAGPWPLSLRDTTVALSCEPGRQLVMRPRLWPFGEAMVTIRLHPHGDTATLVTIEEEFAAGPLHWVQTKLNDLALHQRNVESLRRLADIAERRRPTTATAATPSVAAPDAATAANPDKPAPGKSASGKSAPDRPARAERAVR</sequence>
<evidence type="ECO:0008006" key="4">
    <source>
        <dbReference type="Google" id="ProtNLM"/>
    </source>
</evidence>
<dbReference type="InterPro" id="IPR023393">
    <property type="entry name" value="START-like_dom_sf"/>
</dbReference>
<dbReference type="InterPro" id="IPR019587">
    <property type="entry name" value="Polyketide_cyclase/dehydratase"/>
</dbReference>
<evidence type="ECO:0000313" key="3">
    <source>
        <dbReference type="Proteomes" id="UP000649739"/>
    </source>
</evidence>
<dbReference type="SUPFAM" id="SSF55961">
    <property type="entry name" value="Bet v1-like"/>
    <property type="match status" value="1"/>
</dbReference>
<name>A0A8J3B679_9ACTN</name>
<dbReference type="Pfam" id="PF10604">
    <property type="entry name" value="Polyketide_cyc2"/>
    <property type="match status" value="1"/>
</dbReference>
<evidence type="ECO:0000313" key="2">
    <source>
        <dbReference type="EMBL" id="GGJ87265.1"/>
    </source>
</evidence>
<dbReference type="Gene3D" id="3.30.530.20">
    <property type="match status" value="1"/>
</dbReference>
<dbReference type="Proteomes" id="UP000649739">
    <property type="component" value="Unassembled WGS sequence"/>
</dbReference>
<organism evidence="2 3">
    <name type="scientific">Pilimelia anulata</name>
    <dbReference type="NCBI Taxonomy" id="53371"/>
    <lineage>
        <taxon>Bacteria</taxon>
        <taxon>Bacillati</taxon>
        <taxon>Actinomycetota</taxon>
        <taxon>Actinomycetes</taxon>
        <taxon>Micromonosporales</taxon>
        <taxon>Micromonosporaceae</taxon>
        <taxon>Pilimelia</taxon>
    </lineage>
</organism>
<reference evidence="2" key="2">
    <citation type="submission" date="2020-09" db="EMBL/GenBank/DDBJ databases">
        <authorList>
            <person name="Sun Q."/>
            <person name="Ohkuma M."/>
        </authorList>
    </citation>
    <scope>NUCLEOTIDE SEQUENCE</scope>
    <source>
        <strain evidence="2">JCM 3090</strain>
    </source>
</reference>
<feature type="region of interest" description="Disordered" evidence="1">
    <location>
        <begin position="160"/>
        <end position="208"/>
    </location>
</feature>
<keyword evidence="3" id="KW-1185">Reference proteome</keyword>
<gene>
    <name evidence="2" type="ORF">GCM10010123_16060</name>
</gene>